<dbReference type="Gramene" id="AET5Gv20255300.42">
    <property type="protein sequence ID" value="AET5Gv20255300.42"/>
    <property type="gene ID" value="AET5Gv20255300"/>
</dbReference>
<evidence type="ECO:0000313" key="1">
    <source>
        <dbReference type="EnsemblPlants" id="AET5Gv20255300.42"/>
    </source>
</evidence>
<reference evidence="1" key="3">
    <citation type="journal article" date="2017" name="Nature">
        <title>Genome sequence of the progenitor of the wheat D genome Aegilops tauschii.</title>
        <authorList>
            <person name="Luo M.C."/>
            <person name="Gu Y.Q."/>
            <person name="Puiu D."/>
            <person name="Wang H."/>
            <person name="Twardziok S.O."/>
            <person name="Deal K.R."/>
            <person name="Huo N."/>
            <person name="Zhu T."/>
            <person name="Wang L."/>
            <person name="Wang Y."/>
            <person name="McGuire P.E."/>
            <person name="Liu S."/>
            <person name="Long H."/>
            <person name="Ramasamy R.K."/>
            <person name="Rodriguez J.C."/>
            <person name="Van S.L."/>
            <person name="Yuan L."/>
            <person name="Wang Z."/>
            <person name="Xia Z."/>
            <person name="Xiao L."/>
            <person name="Anderson O.D."/>
            <person name="Ouyang S."/>
            <person name="Liang Y."/>
            <person name="Zimin A.V."/>
            <person name="Pertea G."/>
            <person name="Qi P."/>
            <person name="Bennetzen J.L."/>
            <person name="Dai X."/>
            <person name="Dawson M.W."/>
            <person name="Muller H.G."/>
            <person name="Kugler K."/>
            <person name="Rivarola-Duarte L."/>
            <person name="Spannagl M."/>
            <person name="Mayer K.F.X."/>
            <person name="Lu F.H."/>
            <person name="Bevan M.W."/>
            <person name="Leroy P."/>
            <person name="Li P."/>
            <person name="You F.M."/>
            <person name="Sun Q."/>
            <person name="Liu Z."/>
            <person name="Lyons E."/>
            <person name="Wicker T."/>
            <person name="Salzberg S.L."/>
            <person name="Devos K.M."/>
            <person name="Dvorak J."/>
        </authorList>
    </citation>
    <scope>NUCLEOTIDE SEQUENCE [LARGE SCALE GENOMIC DNA]</scope>
    <source>
        <strain evidence="1">cv. AL8/78</strain>
    </source>
</reference>
<accession>A0A453K0Y9</accession>
<reference evidence="1" key="5">
    <citation type="journal article" date="2021" name="G3 (Bethesda)">
        <title>Aegilops tauschii genome assembly Aet v5.0 features greater sequence contiguity and improved annotation.</title>
        <authorList>
            <person name="Wang L."/>
            <person name="Zhu T."/>
            <person name="Rodriguez J.C."/>
            <person name="Deal K.R."/>
            <person name="Dubcovsky J."/>
            <person name="McGuire P.E."/>
            <person name="Lux T."/>
            <person name="Spannagl M."/>
            <person name="Mayer K.F.X."/>
            <person name="Baldrich P."/>
            <person name="Meyers B.C."/>
            <person name="Huo N."/>
            <person name="Gu Y.Q."/>
            <person name="Zhou H."/>
            <person name="Devos K.M."/>
            <person name="Bennetzen J.L."/>
            <person name="Unver T."/>
            <person name="Budak H."/>
            <person name="Gulick P.J."/>
            <person name="Galiba G."/>
            <person name="Kalapos B."/>
            <person name="Nelson D.R."/>
            <person name="Li P."/>
            <person name="You F.M."/>
            <person name="Luo M.C."/>
            <person name="Dvorak J."/>
        </authorList>
    </citation>
    <scope>NUCLEOTIDE SEQUENCE [LARGE SCALE GENOMIC DNA]</scope>
    <source>
        <strain evidence="1">cv. AL8/78</strain>
    </source>
</reference>
<dbReference type="Proteomes" id="UP000015105">
    <property type="component" value="Chromosome 5D"/>
</dbReference>
<reference evidence="1" key="4">
    <citation type="submission" date="2019-03" db="UniProtKB">
        <authorList>
            <consortium name="EnsemblPlants"/>
        </authorList>
    </citation>
    <scope>IDENTIFICATION</scope>
</reference>
<name>A0A453K0Y9_AEGTS</name>
<protein>
    <submittedName>
        <fullName evidence="1">Uncharacterized protein</fullName>
    </submittedName>
</protein>
<proteinExistence type="predicted"/>
<reference evidence="2" key="2">
    <citation type="journal article" date="2017" name="Nat. Plants">
        <title>The Aegilops tauschii genome reveals multiple impacts of transposons.</title>
        <authorList>
            <person name="Zhao G."/>
            <person name="Zou C."/>
            <person name="Li K."/>
            <person name="Wang K."/>
            <person name="Li T."/>
            <person name="Gao L."/>
            <person name="Zhang X."/>
            <person name="Wang H."/>
            <person name="Yang Z."/>
            <person name="Liu X."/>
            <person name="Jiang W."/>
            <person name="Mao L."/>
            <person name="Kong X."/>
            <person name="Jiao Y."/>
            <person name="Jia J."/>
        </authorList>
    </citation>
    <scope>NUCLEOTIDE SEQUENCE [LARGE SCALE GENOMIC DNA]</scope>
    <source>
        <strain evidence="2">cv. AL8/78</strain>
    </source>
</reference>
<reference evidence="2" key="1">
    <citation type="journal article" date="2014" name="Science">
        <title>Ancient hybridizations among the ancestral genomes of bread wheat.</title>
        <authorList>
            <consortium name="International Wheat Genome Sequencing Consortium,"/>
            <person name="Marcussen T."/>
            <person name="Sandve S.R."/>
            <person name="Heier L."/>
            <person name="Spannagl M."/>
            <person name="Pfeifer M."/>
            <person name="Jakobsen K.S."/>
            <person name="Wulff B.B."/>
            <person name="Steuernagel B."/>
            <person name="Mayer K.F."/>
            <person name="Olsen O.A."/>
        </authorList>
    </citation>
    <scope>NUCLEOTIDE SEQUENCE [LARGE SCALE GENOMIC DNA]</scope>
    <source>
        <strain evidence="2">cv. AL8/78</strain>
    </source>
</reference>
<organism evidence="1 2">
    <name type="scientific">Aegilops tauschii subsp. strangulata</name>
    <name type="common">Goatgrass</name>
    <dbReference type="NCBI Taxonomy" id="200361"/>
    <lineage>
        <taxon>Eukaryota</taxon>
        <taxon>Viridiplantae</taxon>
        <taxon>Streptophyta</taxon>
        <taxon>Embryophyta</taxon>
        <taxon>Tracheophyta</taxon>
        <taxon>Spermatophyta</taxon>
        <taxon>Magnoliopsida</taxon>
        <taxon>Liliopsida</taxon>
        <taxon>Poales</taxon>
        <taxon>Poaceae</taxon>
        <taxon>BOP clade</taxon>
        <taxon>Pooideae</taxon>
        <taxon>Triticodae</taxon>
        <taxon>Triticeae</taxon>
        <taxon>Triticinae</taxon>
        <taxon>Aegilops</taxon>
    </lineage>
</organism>
<sequence>MLQWQTVEPAGGVMGSRTSCSTVQLLVLWPVTQGAECRPQKKHLSGFRWPSIIDMEMNNYADALLLFF</sequence>
<dbReference type="EnsemblPlants" id="AET5Gv20255300.42">
    <property type="protein sequence ID" value="AET5Gv20255300.42"/>
    <property type="gene ID" value="AET5Gv20255300"/>
</dbReference>
<keyword evidence="2" id="KW-1185">Reference proteome</keyword>
<dbReference type="AlphaFoldDB" id="A0A453K0Y9"/>
<evidence type="ECO:0000313" key="2">
    <source>
        <dbReference type="Proteomes" id="UP000015105"/>
    </source>
</evidence>